<sequence>LHQEKAALMALLPKPVSSRQLAYKQLSVESTCRKYMDSLARNIRVYYKFPCSFGPATIGDVLIAKGGKEKDSWKFEKAMKSHSIWDHNGFQKKINKGDKLTDIPLPSLYSDDEWAKISKFNYTTSKRIHSGQLPISSSGKPFIIIPRADYSPEMVSFLQSIGVKGWMFENNDDLEVKNEDTMSQDTISSGNNA</sequence>
<accession>A0A0H5R5D9</accession>
<reference evidence="1" key="1">
    <citation type="submission" date="2015-04" db="EMBL/GenBank/DDBJ databases">
        <title>The genome sequence of the plant pathogenic Rhizarian Plasmodiophora brassicae reveals insights in its biotrophic life cycle and the origin of chitin synthesis.</title>
        <authorList>
            <person name="Schwelm A."/>
            <person name="Fogelqvist J."/>
            <person name="Knaust A."/>
            <person name="Julke S."/>
            <person name="Lilja T."/>
            <person name="Dhandapani V."/>
            <person name="Bonilla-Rosso G."/>
            <person name="Karlsson M."/>
            <person name="Shevchenko A."/>
            <person name="Choi S.R."/>
            <person name="Kim H.G."/>
            <person name="Park J.Y."/>
            <person name="Lim Y.P."/>
            <person name="Ludwig-Muller J."/>
            <person name="Dixelius C."/>
        </authorList>
    </citation>
    <scope>NUCLEOTIDE SEQUENCE</scope>
    <source>
        <tissue evidence="1">Potato root galls</tissue>
    </source>
</reference>
<organism evidence="1">
    <name type="scientific">Spongospora subterranea</name>
    <dbReference type="NCBI Taxonomy" id="70186"/>
    <lineage>
        <taxon>Eukaryota</taxon>
        <taxon>Sar</taxon>
        <taxon>Rhizaria</taxon>
        <taxon>Endomyxa</taxon>
        <taxon>Phytomyxea</taxon>
        <taxon>Plasmodiophorida</taxon>
        <taxon>Plasmodiophoridae</taxon>
        <taxon>Spongospora</taxon>
    </lineage>
</organism>
<feature type="non-terminal residue" evidence="1">
    <location>
        <position position="1"/>
    </location>
</feature>
<dbReference type="EMBL" id="HACM01008938">
    <property type="protein sequence ID" value="CRZ09380.1"/>
    <property type="molecule type" value="Transcribed_RNA"/>
</dbReference>
<proteinExistence type="predicted"/>
<protein>
    <submittedName>
        <fullName evidence="1">Uncharacterized protein</fullName>
    </submittedName>
</protein>
<dbReference type="AlphaFoldDB" id="A0A0H5R5D9"/>
<name>A0A0H5R5D9_9EUKA</name>
<evidence type="ECO:0000313" key="1">
    <source>
        <dbReference type="EMBL" id="CRZ09380.1"/>
    </source>
</evidence>